<keyword evidence="1" id="KW-0201">Cytochrome c-type biogenesis</keyword>
<evidence type="ECO:0000256" key="3">
    <source>
        <dbReference type="SAM" id="Phobius"/>
    </source>
</evidence>
<evidence type="ECO:0000256" key="1">
    <source>
        <dbReference type="ARBA" id="ARBA00022748"/>
    </source>
</evidence>
<name>A0AAE3LQX8_9RHOB</name>
<organism evidence="4 5">
    <name type="scientific">Halocynthiibacter halioticoli</name>
    <dbReference type="NCBI Taxonomy" id="2986804"/>
    <lineage>
        <taxon>Bacteria</taxon>
        <taxon>Pseudomonadati</taxon>
        <taxon>Pseudomonadota</taxon>
        <taxon>Alphaproteobacteria</taxon>
        <taxon>Rhodobacterales</taxon>
        <taxon>Paracoccaceae</taxon>
        <taxon>Halocynthiibacter</taxon>
    </lineage>
</organism>
<keyword evidence="5" id="KW-1185">Reference proteome</keyword>
<reference evidence="4" key="1">
    <citation type="submission" date="2022-10" db="EMBL/GenBank/DDBJ databases">
        <authorList>
            <person name="Yue Y."/>
        </authorList>
    </citation>
    <scope>NUCLEOTIDE SEQUENCE</scope>
    <source>
        <strain evidence="4">Z654</strain>
    </source>
</reference>
<dbReference type="NCBIfam" id="TIGR03142">
    <property type="entry name" value="cytochro_ccmI"/>
    <property type="match status" value="1"/>
</dbReference>
<dbReference type="InterPro" id="IPR017560">
    <property type="entry name" value="Cyt_c_biogenesis_CcmI"/>
</dbReference>
<keyword evidence="3" id="KW-0812">Transmembrane</keyword>
<sequence length="410" mass="45069">MWFYLLIAGLGAIVVALIWAVLFRKDLRADQARDVDVYRAQLDELERDKARGVISEAEAERLRLEISRRLLEADKKSDQNSETEPSNAPKSAAIALAAVVALVVFGGGAALYHQLGAAGMPDQPLTERKLAAQERYETRPTQLEAESDAPEHAANIPQEDLDLIQALRDTLETRPNDPVGHRLLAKNEARIGNFVAAREAQSRVVAIAGPEDATVDDLLLLAEIMVYGAEGYISPEAEAIFAEVLRRNENVPTARYYYGLMLAQTGRPDLAYDFWKPLPHTADPQMPWYDAVVQQLPEVAFLAGERYDSAAADAEMTANGPDQAAIEAAQAMNEDDRNAMIRDMVDRLTTRIDEEGGTAEDYAQLIISQTVLGDEALARETLANARAEFSGDQAALDILADAERRARLDQ</sequence>
<dbReference type="AlphaFoldDB" id="A0AAE3LQX8"/>
<dbReference type="RefSeq" id="WP_263952847.1">
    <property type="nucleotide sequence ID" value="NZ_JAOYFC010000001.1"/>
</dbReference>
<dbReference type="GO" id="GO:0017004">
    <property type="term" value="P:cytochrome complex assembly"/>
    <property type="evidence" value="ECO:0007669"/>
    <property type="project" value="UniProtKB-KW"/>
</dbReference>
<comment type="caution">
    <text evidence="4">The sequence shown here is derived from an EMBL/GenBank/DDBJ whole genome shotgun (WGS) entry which is preliminary data.</text>
</comment>
<accession>A0AAE3LQX8</accession>
<evidence type="ECO:0000256" key="2">
    <source>
        <dbReference type="SAM" id="Coils"/>
    </source>
</evidence>
<feature type="coiled-coil region" evidence="2">
    <location>
        <begin position="28"/>
        <end position="74"/>
    </location>
</feature>
<keyword evidence="3" id="KW-1133">Transmembrane helix</keyword>
<feature type="transmembrane region" description="Helical" evidence="3">
    <location>
        <begin position="92"/>
        <end position="112"/>
    </location>
</feature>
<keyword evidence="2" id="KW-0175">Coiled coil</keyword>
<proteinExistence type="predicted"/>
<evidence type="ECO:0000313" key="4">
    <source>
        <dbReference type="EMBL" id="MCV6824023.1"/>
    </source>
</evidence>
<dbReference type="SUPFAM" id="SSF48452">
    <property type="entry name" value="TPR-like"/>
    <property type="match status" value="1"/>
</dbReference>
<dbReference type="EMBL" id="JAOYFC010000001">
    <property type="protein sequence ID" value="MCV6824023.1"/>
    <property type="molecule type" value="Genomic_DNA"/>
</dbReference>
<dbReference type="Gene3D" id="1.25.40.10">
    <property type="entry name" value="Tetratricopeptide repeat domain"/>
    <property type="match status" value="1"/>
</dbReference>
<dbReference type="InterPro" id="IPR011990">
    <property type="entry name" value="TPR-like_helical_dom_sf"/>
</dbReference>
<protein>
    <submittedName>
        <fullName evidence="4">C-type cytochrome biogenesis protein CcmI</fullName>
    </submittedName>
</protein>
<feature type="transmembrane region" description="Helical" evidence="3">
    <location>
        <begin position="6"/>
        <end position="23"/>
    </location>
</feature>
<gene>
    <name evidence="4" type="primary">ccmI</name>
    <name evidence="4" type="ORF">OH136_05585</name>
</gene>
<dbReference type="Proteomes" id="UP001208041">
    <property type="component" value="Unassembled WGS sequence"/>
</dbReference>
<keyword evidence="3" id="KW-0472">Membrane</keyword>
<evidence type="ECO:0000313" key="5">
    <source>
        <dbReference type="Proteomes" id="UP001208041"/>
    </source>
</evidence>